<name>A0ABU7ERL8_9TELE</name>
<feature type="region of interest" description="Disordered" evidence="1">
    <location>
        <begin position="64"/>
        <end position="89"/>
    </location>
</feature>
<dbReference type="EMBL" id="JAHUTJ010065968">
    <property type="protein sequence ID" value="MED6289857.1"/>
    <property type="molecule type" value="Genomic_DNA"/>
</dbReference>
<accession>A0ABU7ERL8</accession>
<evidence type="ECO:0000313" key="3">
    <source>
        <dbReference type="Proteomes" id="UP001352852"/>
    </source>
</evidence>
<comment type="caution">
    <text evidence="2">The sequence shown here is derived from an EMBL/GenBank/DDBJ whole genome shotgun (WGS) entry which is preliminary data.</text>
</comment>
<proteinExistence type="predicted"/>
<evidence type="ECO:0000256" key="1">
    <source>
        <dbReference type="SAM" id="MobiDB-lite"/>
    </source>
</evidence>
<sequence length="166" mass="18576">MSATTCFLTPVRVLVTQRMEAAEKFMTLEDSCPPSKTASSLPPSLWTALLCSLPSTLNLPQDSAAFPSSVQTSTDLQSEAREGGDHQPYNYHSNFRWPFLTVARQEMGREGREDMQQAMVSLQTHSVLRPLSDRLQSLSFTVLITELKVEIVSVIRMTMGPNWRPT</sequence>
<feature type="compositionally biased region" description="Polar residues" evidence="1">
    <location>
        <begin position="64"/>
        <end position="77"/>
    </location>
</feature>
<gene>
    <name evidence="2" type="ORF">CHARACLAT_007199</name>
</gene>
<keyword evidence="3" id="KW-1185">Reference proteome</keyword>
<reference evidence="2 3" key="1">
    <citation type="submission" date="2021-06" db="EMBL/GenBank/DDBJ databases">
        <authorList>
            <person name="Palmer J.M."/>
        </authorList>
    </citation>
    <scope>NUCLEOTIDE SEQUENCE [LARGE SCALE GENOMIC DNA]</scope>
    <source>
        <strain evidence="2 3">CL_MEX2019</strain>
        <tissue evidence="2">Muscle</tissue>
    </source>
</reference>
<evidence type="ECO:0000313" key="2">
    <source>
        <dbReference type="EMBL" id="MED6289857.1"/>
    </source>
</evidence>
<dbReference type="Proteomes" id="UP001352852">
    <property type="component" value="Unassembled WGS sequence"/>
</dbReference>
<protein>
    <submittedName>
        <fullName evidence="2">Uncharacterized protein</fullName>
    </submittedName>
</protein>
<organism evidence="2 3">
    <name type="scientific">Characodon lateralis</name>
    <dbReference type="NCBI Taxonomy" id="208331"/>
    <lineage>
        <taxon>Eukaryota</taxon>
        <taxon>Metazoa</taxon>
        <taxon>Chordata</taxon>
        <taxon>Craniata</taxon>
        <taxon>Vertebrata</taxon>
        <taxon>Euteleostomi</taxon>
        <taxon>Actinopterygii</taxon>
        <taxon>Neopterygii</taxon>
        <taxon>Teleostei</taxon>
        <taxon>Neoteleostei</taxon>
        <taxon>Acanthomorphata</taxon>
        <taxon>Ovalentaria</taxon>
        <taxon>Atherinomorphae</taxon>
        <taxon>Cyprinodontiformes</taxon>
        <taxon>Goodeidae</taxon>
        <taxon>Characodon</taxon>
    </lineage>
</organism>